<name>A0A377CUX1_ECOLX</name>
<reference evidence="1 2" key="1">
    <citation type="submission" date="2018-06" db="EMBL/GenBank/DDBJ databases">
        <authorList>
            <consortium name="Pathogen Informatics"/>
            <person name="Doyle S."/>
        </authorList>
    </citation>
    <scope>NUCLEOTIDE SEQUENCE [LARGE SCALE GENOMIC DNA]</scope>
    <source>
        <strain evidence="1 2">NCTC9962</strain>
    </source>
</reference>
<evidence type="ECO:0000313" key="1">
    <source>
        <dbReference type="EMBL" id="STM07816.1"/>
    </source>
</evidence>
<dbReference type="Proteomes" id="UP000254052">
    <property type="component" value="Unassembled WGS sequence"/>
</dbReference>
<dbReference type="AlphaFoldDB" id="A0A377CUX1"/>
<gene>
    <name evidence="1" type="ORF">NCTC9962_05438</name>
</gene>
<organism evidence="1 2">
    <name type="scientific">Escherichia coli</name>
    <dbReference type="NCBI Taxonomy" id="562"/>
    <lineage>
        <taxon>Bacteria</taxon>
        <taxon>Pseudomonadati</taxon>
        <taxon>Pseudomonadota</taxon>
        <taxon>Gammaproteobacteria</taxon>
        <taxon>Enterobacterales</taxon>
        <taxon>Enterobacteriaceae</taxon>
        <taxon>Escherichia</taxon>
    </lineage>
</organism>
<proteinExistence type="predicted"/>
<protein>
    <submittedName>
        <fullName evidence="1">Alkyl-dihydroxyacetonephosphate synthase</fullName>
    </submittedName>
</protein>
<evidence type="ECO:0000313" key="2">
    <source>
        <dbReference type="Proteomes" id="UP000254052"/>
    </source>
</evidence>
<dbReference type="EMBL" id="UGED01000011">
    <property type="protein sequence ID" value="STM07816.1"/>
    <property type="molecule type" value="Genomic_DNA"/>
</dbReference>
<accession>A0A377CUX1</accession>
<sequence>MKTGFNILREVMVEGYRPSIARLYDAEDGTQHFTHFADGKCVLIFMAEGNPRIAKATGEGIAEIVAPLPAVPARGQQTDRNLV</sequence>